<dbReference type="InterPro" id="IPR018060">
    <property type="entry name" value="HTH_AraC"/>
</dbReference>
<organism evidence="5 6">
    <name type="scientific">Confluentibacter flavum</name>
    <dbReference type="NCBI Taxonomy" id="1909700"/>
    <lineage>
        <taxon>Bacteria</taxon>
        <taxon>Pseudomonadati</taxon>
        <taxon>Bacteroidota</taxon>
        <taxon>Flavobacteriia</taxon>
        <taxon>Flavobacteriales</taxon>
        <taxon>Flavobacteriaceae</taxon>
        <taxon>Confluentibacter</taxon>
    </lineage>
</organism>
<keyword evidence="1" id="KW-0805">Transcription regulation</keyword>
<dbReference type="InterPro" id="IPR009057">
    <property type="entry name" value="Homeodomain-like_sf"/>
</dbReference>
<accession>A0A2N3HI15</accession>
<dbReference type="Pfam" id="PF02311">
    <property type="entry name" value="AraC_binding"/>
    <property type="match status" value="1"/>
</dbReference>
<dbReference type="RefSeq" id="WP_106660275.1">
    <property type="nucleotide sequence ID" value="NZ_PJEO01000049.1"/>
</dbReference>
<dbReference type="SUPFAM" id="SSF51215">
    <property type="entry name" value="Regulatory protein AraC"/>
    <property type="match status" value="1"/>
</dbReference>
<evidence type="ECO:0000256" key="2">
    <source>
        <dbReference type="ARBA" id="ARBA00023125"/>
    </source>
</evidence>
<dbReference type="EMBL" id="PJEO01000049">
    <property type="protein sequence ID" value="PKQ44532.1"/>
    <property type="molecule type" value="Genomic_DNA"/>
</dbReference>
<proteinExistence type="predicted"/>
<protein>
    <submittedName>
        <fullName evidence="5">AraC family transcriptional regulator</fullName>
    </submittedName>
</protein>
<dbReference type="InterPro" id="IPR003313">
    <property type="entry name" value="AraC-bd"/>
</dbReference>
<comment type="caution">
    <text evidence="5">The sequence shown here is derived from an EMBL/GenBank/DDBJ whole genome shotgun (WGS) entry which is preliminary data.</text>
</comment>
<sequence>MKPILQFKGLYGDNQSSYLSEFIHFEPLEFRSKIYSWEINQHVHSELFQIFIIKSGNGTLVSGKNKITINSPSVITIPASIMHGFSFDPNVEGDVLTFSDSYIENVLKENPQLYLKLNKINQFFFVEETTHFNNLLYLVKNISNEILNEAIERQLALKSYFQLLFLELYRKGLIVDNLELQTSNRTLLYFQQFQKLIKQSMRSPLTIEEYALKLGITQMHLNRVCHAVVGESALKVVQSFMINEAKKYLLNTSYSISEIAYFLNFNDPAYFSRLFKKLVGVPPGEFRKS</sequence>
<dbReference type="InterPro" id="IPR047264">
    <property type="entry name" value="Cupin_HpaA-like_N"/>
</dbReference>
<dbReference type="OrthoDB" id="1096411at2"/>
<dbReference type="InterPro" id="IPR020449">
    <property type="entry name" value="Tscrpt_reg_AraC-type_HTH"/>
</dbReference>
<dbReference type="SMART" id="SM00342">
    <property type="entry name" value="HTH_ARAC"/>
    <property type="match status" value="1"/>
</dbReference>
<name>A0A2N3HI15_9FLAO</name>
<dbReference type="Gene3D" id="1.10.10.60">
    <property type="entry name" value="Homeodomain-like"/>
    <property type="match status" value="1"/>
</dbReference>
<evidence type="ECO:0000256" key="3">
    <source>
        <dbReference type="ARBA" id="ARBA00023163"/>
    </source>
</evidence>
<dbReference type="GO" id="GO:0043565">
    <property type="term" value="F:sequence-specific DNA binding"/>
    <property type="evidence" value="ECO:0007669"/>
    <property type="project" value="InterPro"/>
</dbReference>
<dbReference type="InterPro" id="IPR014710">
    <property type="entry name" value="RmlC-like_jellyroll"/>
</dbReference>
<evidence type="ECO:0000313" key="5">
    <source>
        <dbReference type="EMBL" id="PKQ44532.1"/>
    </source>
</evidence>
<dbReference type="GO" id="GO:0003700">
    <property type="term" value="F:DNA-binding transcription factor activity"/>
    <property type="evidence" value="ECO:0007669"/>
    <property type="project" value="InterPro"/>
</dbReference>
<dbReference type="AlphaFoldDB" id="A0A2N3HI15"/>
<dbReference type="InterPro" id="IPR037923">
    <property type="entry name" value="HTH-like"/>
</dbReference>
<gene>
    <name evidence="5" type="ORF">CSW08_12835</name>
</gene>
<keyword evidence="6" id="KW-1185">Reference proteome</keyword>
<dbReference type="PROSITE" id="PS01124">
    <property type="entry name" value="HTH_ARAC_FAMILY_2"/>
    <property type="match status" value="1"/>
</dbReference>
<dbReference type="SUPFAM" id="SSF46689">
    <property type="entry name" value="Homeodomain-like"/>
    <property type="match status" value="1"/>
</dbReference>
<dbReference type="Pfam" id="PF12833">
    <property type="entry name" value="HTH_18"/>
    <property type="match status" value="1"/>
</dbReference>
<feature type="domain" description="HTH araC/xylS-type" evidence="4">
    <location>
        <begin position="191"/>
        <end position="289"/>
    </location>
</feature>
<evidence type="ECO:0000259" key="4">
    <source>
        <dbReference type="PROSITE" id="PS01124"/>
    </source>
</evidence>
<dbReference type="Gene3D" id="2.60.120.10">
    <property type="entry name" value="Jelly Rolls"/>
    <property type="match status" value="1"/>
</dbReference>
<reference evidence="5 6" key="1">
    <citation type="submission" date="2017-12" db="EMBL/GenBank/DDBJ databases">
        <title>Confluentibacter flavum sp. nov., isolated from the saline lake.</title>
        <authorList>
            <person name="Yu L."/>
        </authorList>
    </citation>
    <scope>NUCLEOTIDE SEQUENCE [LARGE SCALE GENOMIC DNA]</scope>
    <source>
        <strain evidence="5 6">3B</strain>
    </source>
</reference>
<dbReference type="CDD" id="cd06999">
    <property type="entry name" value="cupin_HpaA-like_N"/>
    <property type="match status" value="1"/>
</dbReference>
<dbReference type="PANTHER" id="PTHR43280:SF32">
    <property type="entry name" value="TRANSCRIPTIONAL REGULATORY PROTEIN"/>
    <property type="match status" value="1"/>
</dbReference>
<keyword evidence="2" id="KW-0238">DNA-binding</keyword>
<evidence type="ECO:0000256" key="1">
    <source>
        <dbReference type="ARBA" id="ARBA00023015"/>
    </source>
</evidence>
<dbReference type="PRINTS" id="PR00032">
    <property type="entry name" value="HTHARAC"/>
</dbReference>
<evidence type="ECO:0000313" key="6">
    <source>
        <dbReference type="Proteomes" id="UP000233435"/>
    </source>
</evidence>
<keyword evidence="3" id="KW-0804">Transcription</keyword>
<dbReference type="Proteomes" id="UP000233435">
    <property type="component" value="Unassembled WGS sequence"/>
</dbReference>
<dbReference type="PANTHER" id="PTHR43280">
    <property type="entry name" value="ARAC-FAMILY TRANSCRIPTIONAL REGULATOR"/>
    <property type="match status" value="1"/>
</dbReference>